<keyword evidence="3" id="KW-1185">Reference proteome</keyword>
<dbReference type="GO" id="GO:0035091">
    <property type="term" value="F:phosphatidylinositol binding"/>
    <property type="evidence" value="ECO:0007669"/>
    <property type="project" value="InterPro"/>
</dbReference>
<protein>
    <submittedName>
        <fullName evidence="2">Uncharacterized protein</fullName>
    </submittedName>
</protein>
<dbReference type="AlphaFoldDB" id="A0AAD8NDT3"/>
<dbReference type="GO" id="GO:0031410">
    <property type="term" value="C:cytoplasmic vesicle"/>
    <property type="evidence" value="ECO:0007669"/>
    <property type="project" value="UniProtKB-ARBA"/>
</dbReference>
<evidence type="ECO:0000256" key="1">
    <source>
        <dbReference type="SAM" id="MobiDB-lite"/>
    </source>
</evidence>
<dbReference type="InterPro" id="IPR036871">
    <property type="entry name" value="PX_dom_sf"/>
</dbReference>
<comment type="caution">
    <text evidence="2">The sequence shown here is derived from an EMBL/GenBank/DDBJ whole genome shotgun (WGS) entry which is preliminary data.</text>
</comment>
<dbReference type="EMBL" id="JAUHHV010000012">
    <property type="protein sequence ID" value="KAK1406294.1"/>
    <property type="molecule type" value="Genomic_DNA"/>
</dbReference>
<organism evidence="2 3">
    <name type="scientific">Tagetes erecta</name>
    <name type="common">African marigold</name>
    <dbReference type="NCBI Taxonomy" id="13708"/>
    <lineage>
        <taxon>Eukaryota</taxon>
        <taxon>Viridiplantae</taxon>
        <taxon>Streptophyta</taxon>
        <taxon>Embryophyta</taxon>
        <taxon>Tracheophyta</taxon>
        <taxon>Spermatophyta</taxon>
        <taxon>Magnoliopsida</taxon>
        <taxon>eudicotyledons</taxon>
        <taxon>Gunneridae</taxon>
        <taxon>Pentapetalae</taxon>
        <taxon>asterids</taxon>
        <taxon>campanulids</taxon>
        <taxon>Asterales</taxon>
        <taxon>Asteraceae</taxon>
        <taxon>Asteroideae</taxon>
        <taxon>Heliantheae alliance</taxon>
        <taxon>Tageteae</taxon>
        <taxon>Tagetes</taxon>
    </lineage>
</organism>
<sequence>MYCIETKKHEGFKILLTRSYSQLRAFHHKLLSTLSFPATHSVKHHSFRQHEASTEGTMRTKPLLTTTPLQDHLRLLADFAKERLTELFKALSNSNIKAKGGE</sequence>
<reference evidence="2" key="1">
    <citation type="journal article" date="2023" name="bioRxiv">
        <title>Improved chromosome-level genome assembly for marigold (Tagetes erecta).</title>
        <authorList>
            <person name="Jiang F."/>
            <person name="Yuan L."/>
            <person name="Wang S."/>
            <person name="Wang H."/>
            <person name="Xu D."/>
            <person name="Wang A."/>
            <person name="Fan W."/>
        </authorList>
    </citation>
    <scope>NUCLEOTIDE SEQUENCE</scope>
    <source>
        <strain evidence="2">WSJ</strain>
        <tissue evidence="2">Leaf</tissue>
    </source>
</reference>
<dbReference type="Proteomes" id="UP001229421">
    <property type="component" value="Unassembled WGS sequence"/>
</dbReference>
<dbReference type="SUPFAM" id="SSF64268">
    <property type="entry name" value="PX domain"/>
    <property type="match status" value="1"/>
</dbReference>
<gene>
    <name evidence="2" type="ORF">QVD17_41587</name>
</gene>
<proteinExistence type="predicted"/>
<evidence type="ECO:0000313" key="2">
    <source>
        <dbReference type="EMBL" id="KAK1406294.1"/>
    </source>
</evidence>
<accession>A0AAD8NDT3</accession>
<evidence type="ECO:0000313" key="3">
    <source>
        <dbReference type="Proteomes" id="UP001229421"/>
    </source>
</evidence>
<name>A0AAD8NDT3_TARER</name>
<feature type="region of interest" description="Disordered" evidence="1">
    <location>
        <begin position="45"/>
        <end position="64"/>
    </location>
</feature>